<dbReference type="Proteomes" id="UP000182888">
    <property type="component" value="Unassembled WGS sequence"/>
</dbReference>
<evidence type="ECO:0000256" key="1">
    <source>
        <dbReference type="ARBA" id="ARBA00001974"/>
    </source>
</evidence>
<sequence>MTNGVVIVGAGHAGVQAAASLREEGYEGPVVLIGDEEELPYHKPPLSKTFIKDPEAKPQPLRGEAFYTGNTIDYRPGVRIESIDAGARRLEVAGGGKLAFDRLVLATGSRPRLLKLDGAGLAGVVSLRSLADARLIRELSARSEDVVILGGGFIGLEIAATLRAAGRNVTVVEAVDRLLGRAVAPVIAAHVRQRLEVIGVRILTGTTVARLEGEGGRVSAAVTSSGERLAAQMVIIGIGVVPNVELADATGLAIGNGIRVDQHMQSSVPEILAIGDAASYRHWFTGGDVRLESVQNATDQARLAARTILGHAEPFMAVPWFWSDIGDMKLQMVGLTQGGDHHVVLGDLADNKFSIYHYAGDRLLGIESVNRPADHMLGRKMLGAGFSPTPQTVAGGPDALKAALAAFQEIEPAKATG</sequence>
<dbReference type="InterPro" id="IPR050446">
    <property type="entry name" value="FAD-oxidoreductase/Apoptosis"/>
</dbReference>
<dbReference type="InterPro" id="IPR036188">
    <property type="entry name" value="FAD/NAD-bd_sf"/>
</dbReference>
<dbReference type="SUPFAM" id="SSF55424">
    <property type="entry name" value="FAD/NAD-linked reductases, dimerisation (C-terminal) domain"/>
    <property type="match status" value="1"/>
</dbReference>
<keyword evidence="3" id="KW-0274">FAD</keyword>
<keyword evidence="4 7" id="KW-0560">Oxidoreductase</keyword>
<organism evidence="7 8">
    <name type="scientific">Mesorhizobium plurifarium</name>
    <dbReference type="NCBI Taxonomy" id="69974"/>
    <lineage>
        <taxon>Bacteria</taxon>
        <taxon>Pseudomonadati</taxon>
        <taxon>Pseudomonadota</taxon>
        <taxon>Alphaproteobacteria</taxon>
        <taxon>Hyphomicrobiales</taxon>
        <taxon>Phyllobacteriaceae</taxon>
        <taxon>Mesorhizobium</taxon>
    </lineage>
</organism>
<evidence type="ECO:0000256" key="3">
    <source>
        <dbReference type="ARBA" id="ARBA00022827"/>
    </source>
</evidence>
<dbReference type="GO" id="GO:0016651">
    <property type="term" value="F:oxidoreductase activity, acting on NAD(P)H"/>
    <property type="evidence" value="ECO:0007669"/>
    <property type="project" value="TreeGrafter"/>
</dbReference>
<evidence type="ECO:0000259" key="6">
    <source>
        <dbReference type="Pfam" id="PF14759"/>
    </source>
</evidence>
<name>A0A0K2W603_MESPL</name>
<evidence type="ECO:0000313" key="8">
    <source>
        <dbReference type="Proteomes" id="UP000182888"/>
    </source>
</evidence>
<evidence type="ECO:0000256" key="4">
    <source>
        <dbReference type="ARBA" id="ARBA00023002"/>
    </source>
</evidence>
<feature type="domain" description="FAD/NAD(P)-binding" evidence="5">
    <location>
        <begin position="5"/>
        <end position="301"/>
    </location>
</feature>
<evidence type="ECO:0000259" key="5">
    <source>
        <dbReference type="Pfam" id="PF07992"/>
    </source>
</evidence>
<dbReference type="EMBL" id="CCND01000045">
    <property type="protein sequence ID" value="CDX61972.1"/>
    <property type="molecule type" value="Genomic_DNA"/>
</dbReference>
<proteinExistence type="predicted"/>
<comment type="cofactor">
    <cofactor evidence="1">
        <name>FAD</name>
        <dbReference type="ChEBI" id="CHEBI:57692"/>
    </cofactor>
</comment>
<dbReference type="GO" id="GO:0005737">
    <property type="term" value="C:cytoplasm"/>
    <property type="evidence" value="ECO:0007669"/>
    <property type="project" value="TreeGrafter"/>
</dbReference>
<protein>
    <submittedName>
        <fullName evidence="7">Rhodocoxin reductase</fullName>
        <ecNumber evidence="7">1.18.1.-</ecNumber>
    </submittedName>
</protein>
<dbReference type="Pfam" id="PF07992">
    <property type="entry name" value="Pyr_redox_2"/>
    <property type="match status" value="1"/>
</dbReference>
<dbReference type="Gene3D" id="3.30.390.30">
    <property type="match status" value="1"/>
</dbReference>
<dbReference type="Pfam" id="PF14759">
    <property type="entry name" value="Reductase_C"/>
    <property type="match status" value="1"/>
</dbReference>
<dbReference type="EC" id="1.18.1.-" evidence="7"/>
<reference evidence="8" key="1">
    <citation type="submission" date="2014-08" db="EMBL/GenBank/DDBJ databases">
        <authorList>
            <person name="Edwards T."/>
        </authorList>
    </citation>
    <scope>NUCLEOTIDE SEQUENCE [LARGE SCALE GENOMIC DNA]</scope>
</reference>
<keyword evidence="2" id="KW-0285">Flavoprotein</keyword>
<gene>
    <name evidence="7" type="primary">thcD</name>
    <name evidence="7" type="ORF">MPL1032_50127</name>
</gene>
<dbReference type="PANTHER" id="PTHR43557:SF2">
    <property type="entry name" value="RIESKE DOMAIN-CONTAINING PROTEIN-RELATED"/>
    <property type="match status" value="1"/>
</dbReference>
<dbReference type="Gene3D" id="3.50.50.60">
    <property type="entry name" value="FAD/NAD(P)-binding domain"/>
    <property type="match status" value="2"/>
</dbReference>
<dbReference type="InterPro" id="IPR028202">
    <property type="entry name" value="Reductase_C"/>
</dbReference>
<feature type="domain" description="Reductase C-terminal" evidence="6">
    <location>
        <begin position="320"/>
        <end position="403"/>
    </location>
</feature>
<dbReference type="SUPFAM" id="SSF51905">
    <property type="entry name" value="FAD/NAD(P)-binding domain"/>
    <property type="match status" value="1"/>
</dbReference>
<dbReference type="InterPro" id="IPR023753">
    <property type="entry name" value="FAD/NAD-binding_dom"/>
</dbReference>
<dbReference type="PRINTS" id="PR00368">
    <property type="entry name" value="FADPNR"/>
</dbReference>
<dbReference type="InterPro" id="IPR016156">
    <property type="entry name" value="FAD/NAD-linked_Rdtase_dimer_sf"/>
</dbReference>
<evidence type="ECO:0000256" key="2">
    <source>
        <dbReference type="ARBA" id="ARBA00022630"/>
    </source>
</evidence>
<accession>A0A0K2W603</accession>
<dbReference type="PANTHER" id="PTHR43557">
    <property type="entry name" value="APOPTOSIS-INDUCING FACTOR 1"/>
    <property type="match status" value="1"/>
</dbReference>
<dbReference type="PRINTS" id="PR00411">
    <property type="entry name" value="PNDRDTASEI"/>
</dbReference>
<dbReference type="AlphaFoldDB" id="A0A0K2W603"/>
<evidence type="ECO:0000313" key="7">
    <source>
        <dbReference type="EMBL" id="CDX61972.1"/>
    </source>
</evidence>